<dbReference type="InterPro" id="IPR011706">
    <property type="entry name" value="Cu-oxidase_C"/>
</dbReference>
<evidence type="ECO:0000259" key="4">
    <source>
        <dbReference type="Pfam" id="PF07731"/>
    </source>
</evidence>
<dbReference type="Gene3D" id="2.60.40.420">
    <property type="entry name" value="Cupredoxins - blue copper proteins"/>
    <property type="match status" value="3"/>
</dbReference>
<dbReference type="Pfam" id="PF07731">
    <property type="entry name" value="Cu-oxidase_2"/>
    <property type="match status" value="1"/>
</dbReference>
<sequence>MSAPRQPHLPLMKHPFPDLSKLSPTKSALSRFEDQNYLSCRFHDARKKCRARPLSVSLNRALNGCNCDLGAAQLLRFLVAGFNDKFLFRNETAAPDGFSRNMLLVNSQFPGPLIEANIDHIAENCQLKRLDCTYADGCYPMSNTAGTKLHLHFQHWRTIWHFLWAISSSIISISDHISAGPMIVHSVNDPLKRGVDFDQDIILLVKMSERILEQMLSPTGFNDSFAAPSPNSALVNGIGYFDCNNAPANATCTTPNNNFTFDVSVGTKTRFRLIGAGSHALFRFSVDEHILNVTEADSTGVVGPTAIHRVPFHNGQRYSVIIDTSQDTVGSTFNLRAVMDTDCLAPGITGRAGTALGVIRIVDPNNPPSSDSDVAIPTTSDWSDTLGGACLDLDPSTMRPLVHRMRVFFSTSFGTIASDEGNSSVVVGRFFVNETTWITRPNRPLLNELLAGGPGTINSSDVAAFTLEQPGCYDIVINNLDAALEHSYHLREINATTVSGLQYNTTNPLRRDTQVIGGGSYHVVRVLADNPGVWILHCHLGWHLGAGFAGMVVMQPSVLRQRTAPEGNQELLEQFYLKTSMSLSQEKEGEDCNPILGAISRPDSLKTRGS</sequence>
<dbReference type="Proteomes" id="UP000238274">
    <property type="component" value="Unassembled WGS sequence"/>
</dbReference>
<dbReference type="EMBL" id="PKSM01000021">
    <property type="protein sequence ID" value="POW21351.1"/>
    <property type="molecule type" value="Genomic_DNA"/>
</dbReference>
<dbReference type="VEuPathDB" id="FungiDB:PSHT_02461"/>
<evidence type="ECO:0008006" key="7">
    <source>
        <dbReference type="Google" id="ProtNLM"/>
    </source>
</evidence>
<evidence type="ECO:0000256" key="1">
    <source>
        <dbReference type="ARBA" id="ARBA00010609"/>
    </source>
</evidence>
<dbReference type="PANTHER" id="PTHR11709:SF414">
    <property type="entry name" value="ADR239WP"/>
    <property type="match status" value="1"/>
</dbReference>
<feature type="non-terminal residue" evidence="5">
    <location>
        <position position="610"/>
    </location>
</feature>
<dbReference type="PANTHER" id="PTHR11709">
    <property type="entry name" value="MULTI-COPPER OXIDASE"/>
    <property type="match status" value="1"/>
</dbReference>
<proteinExistence type="inferred from homology"/>
<reference evidence="6" key="2">
    <citation type="journal article" date="2018" name="BMC Genomics">
        <title>Genomic insights into host adaptation between the wheat stripe rust pathogen (Puccinia striiformis f. sp. tritici) and the barley stripe rust pathogen (Puccinia striiformis f. sp. hordei).</title>
        <authorList>
            <person name="Xia C."/>
            <person name="Wang M."/>
            <person name="Yin C."/>
            <person name="Cornejo O.E."/>
            <person name="Hulbert S.H."/>
            <person name="Chen X."/>
        </authorList>
    </citation>
    <scope>NUCLEOTIDE SEQUENCE [LARGE SCALE GENOMIC DNA]</scope>
    <source>
        <strain evidence="6">93TX-2</strain>
    </source>
</reference>
<evidence type="ECO:0000256" key="2">
    <source>
        <dbReference type="SAM" id="MobiDB-lite"/>
    </source>
</evidence>
<dbReference type="GO" id="GO:0016491">
    <property type="term" value="F:oxidoreductase activity"/>
    <property type="evidence" value="ECO:0007669"/>
    <property type="project" value="InterPro"/>
</dbReference>
<dbReference type="VEuPathDB" id="FungiDB:PSTT_10834"/>
<protein>
    <recommendedName>
        <fullName evidence="7">Plastocyanin-like domain-containing protein</fullName>
    </recommendedName>
</protein>
<dbReference type="Pfam" id="PF00394">
    <property type="entry name" value="Cu-oxidase"/>
    <property type="match status" value="1"/>
</dbReference>
<dbReference type="InterPro" id="IPR045087">
    <property type="entry name" value="Cu-oxidase_fam"/>
</dbReference>
<reference evidence="6" key="3">
    <citation type="journal article" date="2018" name="Mol. Plant Microbe Interact.">
        <title>Genome sequence resources for the wheat stripe rust pathogen (Puccinia striiformis f. sp. tritici) and the barley stripe rust pathogen (Puccinia striiformis f. sp. hordei).</title>
        <authorList>
            <person name="Xia C."/>
            <person name="Wang M."/>
            <person name="Yin C."/>
            <person name="Cornejo O.E."/>
            <person name="Hulbert S.H."/>
            <person name="Chen X."/>
        </authorList>
    </citation>
    <scope>NUCLEOTIDE SEQUENCE [LARGE SCALE GENOMIC DNA]</scope>
    <source>
        <strain evidence="6">93TX-2</strain>
    </source>
</reference>
<gene>
    <name evidence="5" type="ORF">PSHT_02461</name>
</gene>
<evidence type="ECO:0000313" key="6">
    <source>
        <dbReference type="Proteomes" id="UP000238274"/>
    </source>
</evidence>
<evidence type="ECO:0000313" key="5">
    <source>
        <dbReference type="EMBL" id="POW21351.1"/>
    </source>
</evidence>
<feature type="region of interest" description="Disordered" evidence="2">
    <location>
        <begin position="586"/>
        <end position="610"/>
    </location>
</feature>
<dbReference type="AlphaFoldDB" id="A0A2S4WHX4"/>
<feature type="domain" description="Plastocyanin-like" evidence="3">
    <location>
        <begin position="225"/>
        <end position="337"/>
    </location>
</feature>
<dbReference type="OrthoDB" id="2121828at2759"/>
<organism evidence="5 6">
    <name type="scientific">Puccinia striiformis</name>
    <dbReference type="NCBI Taxonomy" id="27350"/>
    <lineage>
        <taxon>Eukaryota</taxon>
        <taxon>Fungi</taxon>
        <taxon>Dikarya</taxon>
        <taxon>Basidiomycota</taxon>
        <taxon>Pucciniomycotina</taxon>
        <taxon>Pucciniomycetes</taxon>
        <taxon>Pucciniales</taxon>
        <taxon>Pucciniaceae</taxon>
        <taxon>Puccinia</taxon>
    </lineage>
</organism>
<reference evidence="5 6" key="1">
    <citation type="submission" date="2017-12" db="EMBL/GenBank/DDBJ databases">
        <title>Gene loss provides genomic basis for host adaptation in cereal stripe rust fungi.</title>
        <authorList>
            <person name="Xia C."/>
        </authorList>
    </citation>
    <scope>NUCLEOTIDE SEQUENCE [LARGE SCALE GENOMIC DNA]</scope>
    <source>
        <strain evidence="5 6">93TX-2</strain>
    </source>
</reference>
<feature type="domain" description="Plastocyanin-like" evidence="4">
    <location>
        <begin position="459"/>
        <end position="556"/>
    </location>
</feature>
<dbReference type="InterPro" id="IPR001117">
    <property type="entry name" value="Cu-oxidase_2nd"/>
</dbReference>
<comment type="caution">
    <text evidence="5">The sequence shown here is derived from an EMBL/GenBank/DDBJ whole genome shotgun (WGS) entry which is preliminary data.</text>
</comment>
<comment type="similarity">
    <text evidence="1">Belongs to the multicopper oxidase family.</text>
</comment>
<dbReference type="SUPFAM" id="SSF49503">
    <property type="entry name" value="Cupredoxins"/>
    <property type="match status" value="2"/>
</dbReference>
<accession>A0A2S4WHX4</accession>
<name>A0A2S4WHX4_9BASI</name>
<keyword evidence="6" id="KW-1185">Reference proteome</keyword>
<dbReference type="GO" id="GO:0005507">
    <property type="term" value="F:copper ion binding"/>
    <property type="evidence" value="ECO:0007669"/>
    <property type="project" value="InterPro"/>
</dbReference>
<evidence type="ECO:0000259" key="3">
    <source>
        <dbReference type="Pfam" id="PF00394"/>
    </source>
</evidence>
<dbReference type="InterPro" id="IPR008972">
    <property type="entry name" value="Cupredoxin"/>
</dbReference>